<feature type="compositionally biased region" description="Basic residues" evidence="2">
    <location>
        <begin position="1"/>
        <end position="11"/>
    </location>
</feature>
<sequence length="1051" mass="121761">MTTPMKPKRKLLPGSPSLLSTVVNKLKRPFPTSPSKSTSQQNTSAATDGVASNRGFFSPPFRKRLSNSAIARDSIGPETPRSSVESPDRKRRRLDSQSEVPGSHSEPPTPSKKPTRIRIGGLKDIFQQKKAIDEPEIKTDDKSRTKTQNDFTREYVEKRQDFLDCRVAAIAPEQFTCANCEGEDVPSKLYRCRDCHGRRMLCGPCLVELHQQTPFHRLEIWSGGMYHRGTLGERELEFVLHMGHGGRPCPKASNSSAVIFGDIGGFFSLQVSWCGCGETGPDKDNAKWKQLVRMGYVPASFIKPQTAFSTNLFERMHLELMEGHTSLKSVNEVLKRLSHPNFPDLVDNRYVELMRVYRWHRDLTWILEGGGYHDPRLCEVPADPDDPAWVYRIYVTMDGNFKLEQLRTRNGDLDVRLRDNQGFLVGIDKYMEFLERTKDWVQPRSTCNAFYNQDHADVPVDHLMWRGLVSLACARHGCFFPNGSMNIQVGEQQRLLDYGLSQLFQWVINVLNKANVSDAVKINSITIIYDIMCQYKVKFHERLSKGGLTEPTELELSYFIGKFHLGGHKEDCWAMYTLDLLLGGGRQDGEILETLWSGLNKSKSTVRSMAGGFRQEFLDDLIQDSNWRKLIGGDQMLIRRLERAYWWEEKSRLAFMDIGGRVSEGDRTAWEEEGRLAHETRDPARLKVYESVKGPGKFFDEVKRDLALEEIKLKAKGGGDVGFICGGLTFELNARRLRKKIKEYGNKPTLLQKYQMSGELKGLLHRYNAFQEEAVTRIQKSTGNESMPKLRKDKRKKGAAEIDWSLYREDENDEVVDPELLVLCLPSNMDAEDRARVGWEELARQEIALREGMIYETLMELRLQLGQRVMRYVQLRRSDNQKETGRKYQGLKRQMEEIKEIVEDYRKEVAALERLQSRDEVRKRWKEIKEADLTVTTEDRTTKTKLAWFWRDVNVPIEEELEENPQMESFYKVNYLRAKARWDRWEEEVILVKKEMTWRISWFEHAKEVWTRRAELEEISEGARVYARMEAHKWDLFAAKSRQAFSKFLEV</sequence>
<dbReference type="Pfam" id="PF18803">
    <property type="entry name" value="CxC2"/>
    <property type="match status" value="1"/>
</dbReference>
<protein>
    <recommendedName>
        <fullName evidence="3">CxC2-like cysteine cluster KDZ transposase-associated domain-containing protein</fullName>
    </recommendedName>
</protein>
<evidence type="ECO:0000259" key="3">
    <source>
        <dbReference type="Pfam" id="PF18803"/>
    </source>
</evidence>
<evidence type="ECO:0000256" key="1">
    <source>
        <dbReference type="SAM" id="Coils"/>
    </source>
</evidence>
<feature type="domain" description="CxC2-like cysteine cluster KDZ transposase-associated" evidence="3">
    <location>
        <begin position="235"/>
        <end position="338"/>
    </location>
</feature>
<dbReference type="Pfam" id="PF18758">
    <property type="entry name" value="KDZ"/>
    <property type="match status" value="1"/>
</dbReference>
<dbReference type="Proteomes" id="UP001498398">
    <property type="component" value="Unassembled WGS sequence"/>
</dbReference>
<proteinExistence type="predicted"/>
<organism evidence="4 5">
    <name type="scientific">Marasmiellus scandens</name>
    <dbReference type="NCBI Taxonomy" id="2682957"/>
    <lineage>
        <taxon>Eukaryota</taxon>
        <taxon>Fungi</taxon>
        <taxon>Dikarya</taxon>
        <taxon>Basidiomycota</taxon>
        <taxon>Agaricomycotina</taxon>
        <taxon>Agaricomycetes</taxon>
        <taxon>Agaricomycetidae</taxon>
        <taxon>Agaricales</taxon>
        <taxon>Marasmiineae</taxon>
        <taxon>Omphalotaceae</taxon>
        <taxon>Marasmiellus</taxon>
    </lineage>
</organism>
<feature type="compositionally biased region" description="Polar residues" evidence="2">
    <location>
        <begin position="33"/>
        <end position="46"/>
    </location>
</feature>
<keyword evidence="1" id="KW-0175">Coiled coil</keyword>
<feature type="region of interest" description="Disordered" evidence="2">
    <location>
        <begin position="1"/>
        <end position="122"/>
    </location>
</feature>
<reference evidence="4 5" key="1">
    <citation type="submission" date="2024-01" db="EMBL/GenBank/DDBJ databases">
        <title>A draft genome for the cacao thread blight pathogen Marasmiellus scandens.</title>
        <authorList>
            <person name="Baruah I.K."/>
            <person name="Leung J."/>
            <person name="Bukari Y."/>
            <person name="Amoako-Attah I."/>
            <person name="Meinhardt L.W."/>
            <person name="Bailey B.A."/>
            <person name="Cohen S.P."/>
        </authorList>
    </citation>
    <scope>NUCLEOTIDE SEQUENCE [LARGE SCALE GENOMIC DNA]</scope>
    <source>
        <strain evidence="4 5">GH-19</strain>
    </source>
</reference>
<feature type="coiled-coil region" evidence="1">
    <location>
        <begin position="888"/>
        <end position="918"/>
    </location>
</feature>
<dbReference type="InterPro" id="IPR040521">
    <property type="entry name" value="KDZ"/>
</dbReference>
<keyword evidence="5" id="KW-1185">Reference proteome</keyword>
<evidence type="ECO:0000313" key="4">
    <source>
        <dbReference type="EMBL" id="KAK7461402.1"/>
    </source>
</evidence>
<dbReference type="EMBL" id="JBANRG010000013">
    <property type="protein sequence ID" value="KAK7461402.1"/>
    <property type="molecule type" value="Genomic_DNA"/>
</dbReference>
<dbReference type="InterPro" id="IPR041457">
    <property type="entry name" value="CxC2_KDZ-assoc"/>
</dbReference>
<evidence type="ECO:0000256" key="2">
    <source>
        <dbReference type="SAM" id="MobiDB-lite"/>
    </source>
</evidence>
<gene>
    <name evidence="4" type="ORF">VKT23_008580</name>
</gene>
<comment type="caution">
    <text evidence="4">The sequence shown here is derived from an EMBL/GenBank/DDBJ whole genome shotgun (WGS) entry which is preliminary data.</text>
</comment>
<name>A0ABR1JHG0_9AGAR</name>
<evidence type="ECO:0000313" key="5">
    <source>
        <dbReference type="Proteomes" id="UP001498398"/>
    </source>
</evidence>
<accession>A0ABR1JHG0</accession>